<dbReference type="SUPFAM" id="SSF53167">
    <property type="entry name" value="Purine and uridine phosphorylases"/>
    <property type="match status" value="1"/>
</dbReference>
<comment type="caution">
    <text evidence="17">The sequence shown here is derived from an EMBL/GenBank/DDBJ whole genome shotgun (WGS) entry which is preliminary data.</text>
</comment>
<dbReference type="Gene3D" id="3.40.50.1580">
    <property type="entry name" value="Nucleoside phosphorylase domain"/>
    <property type="match status" value="1"/>
</dbReference>
<evidence type="ECO:0000256" key="8">
    <source>
        <dbReference type="ARBA" id="ARBA00022726"/>
    </source>
</evidence>
<evidence type="ECO:0000256" key="5">
    <source>
        <dbReference type="ARBA" id="ARBA00013834"/>
    </source>
</evidence>
<dbReference type="InterPro" id="IPR011268">
    <property type="entry name" value="Purine_phosphorylase"/>
</dbReference>
<dbReference type="InterPro" id="IPR011270">
    <property type="entry name" value="Pur_Nuc_Pase_Ino/Guo-sp"/>
</dbReference>
<dbReference type="NCBIfam" id="TIGR01697">
    <property type="entry name" value="PNPH-PUNA-XAPA"/>
    <property type="match status" value="1"/>
</dbReference>
<dbReference type="EC" id="2.4.2.1" evidence="4"/>
<dbReference type="CDD" id="cd09009">
    <property type="entry name" value="PNP-EcPNPII_like"/>
    <property type="match status" value="1"/>
</dbReference>
<dbReference type="EMBL" id="CAXLJM020000089">
    <property type="protein sequence ID" value="CAL8131658.1"/>
    <property type="molecule type" value="Genomic_DNA"/>
</dbReference>
<keyword evidence="18" id="KW-1185">Reference proteome</keyword>
<accession>A0ABP1RNF8</accession>
<evidence type="ECO:0000256" key="15">
    <source>
        <dbReference type="SAM" id="MobiDB-lite"/>
    </source>
</evidence>
<dbReference type="PANTHER" id="PTHR11904">
    <property type="entry name" value="METHYLTHIOADENOSINE/PURINE NUCLEOSIDE PHOSPHORYLASE"/>
    <property type="match status" value="1"/>
</dbReference>
<evidence type="ECO:0000313" key="18">
    <source>
        <dbReference type="Proteomes" id="UP001642540"/>
    </source>
</evidence>
<feature type="region of interest" description="Disordered" evidence="15">
    <location>
        <begin position="18"/>
        <end position="68"/>
    </location>
</feature>
<evidence type="ECO:0000313" key="17">
    <source>
        <dbReference type="EMBL" id="CAL8131658.1"/>
    </source>
</evidence>
<evidence type="ECO:0000256" key="1">
    <source>
        <dbReference type="ARBA" id="ARBA00005058"/>
    </source>
</evidence>
<keyword evidence="8" id="KW-0660">Purine salvage</keyword>
<dbReference type="InterPro" id="IPR035994">
    <property type="entry name" value="Nucleoside_phosphorylase_sf"/>
</dbReference>
<comment type="subunit">
    <text evidence="3">Homotrimer.</text>
</comment>
<evidence type="ECO:0000256" key="4">
    <source>
        <dbReference type="ARBA" id="ARBA00011886"/>
    </source>
</evidence>
<comment type="catalytic activity">
    <reaction evidence="11">
        <text>2'-deoxyinosine + phosphate = 2-deoxy-alpha-D-ribose 1-phosphate + hypoxanthine</text>
        <dbReference type="Rhea" id="RHEA:27750"/>
        <dbReference type="ChEBI" id="CHEBI:17368"/>
        <dbReference type="ChEBI" id="CHEBI:28997"/>
        <dbReference type="ChEBI" id="CHEBI:43474"/>
        <dbReference type="ChEBI" id="CHEBI:57259"/>
        <dbReference type="EC" id="2.4.2.1"/>
    </reaction>
</comment>
<evidence type="ECO:0000256" key="3">
    <source>
        <dbReference type="ARBA" id="ARBA00011233"/>
    </source>
</evidence>
<evidence type="ECO:0000259" key="16">
    <source>
        <dbReference type="Pfam" id="PF01048"/>
    </source>
</evidence>
<evidence type="ECO:0000256" key="13">
    <source>
        <dbReference type="ARBA" id="ARBA00031036"/>
    </source>
</evidence>
<evidence type="ECO:0000256" key="14">
    <source>
        <dbReference type="ARBA" id="ARBA00033072"/>
    </source>
</evidence>
<evidence type="ECO:0000256" key="9">
    <source>
        <dbReference type="ARBA" id="ARBA00023918"/>
    </source>
</evidence>
<comment type="similarity">
    <text evidence="2">Belongs to the PNP/MTAP phosphorylase family.</text>
</comment>
<dbReference type="Pfam" id="PF01048">
    <property type="entry name" value="PNP_UDP_1"/>
    <property type="match status" value="1"/>
</dbReference>
<dbReference type="NCBIfam" id="NF006054">
    <property type="entry name" value="PRK08202.1"/>
    <property type="match status" value="1"/>
</dbReference>
<name>A0ABP1RNF8_9HEXA</name>
<comment type="catalytic activity">
    <reaction evidence="9">
        <text>inosine + phosphate = alpha-D-ribose 1-phosphate + hypoxanthine</text>
        <dbReference type="Rhea" id="RHEA:27646"/>
        <dbReference type="ChEBI" id="CHEBI:17368"/>
        <dbReference type="ChEBI" id="CHEBI:17596"/>
        <dbReference type="ChEBI" id="CHEBI:43474"/>
        <dbReference type="ChEBI" id="CHEBI:57720"/>
        <dbReference type="EC" id="2.4.2.1"/>
    </reaction>
</comment>
<dbReference type="NCBIfam" id="TIGR01700">
    <property type="entry name" value="PNPH"/>
    <property type="match status" value="1"/>
</dbReference>
<organism evidence="17 18">
    <name type="scientific">Orchesella dallaii</name>
    <dbReference type="NCBI Taxonomy" id="48710"/>
    <lineage>
        <taxon>Eukaryota</taxon>
        <taxon>Metazoa</taxon>
        <taxon>Ecdysozoa</taxon>
        <taxon>Arthropoda</taxon>
        <taxon>Hexapoda</taxon>
        <taxon>Collembola</taxon>
        <taxon>Entomobryomorpha</taxon>
        <taxon>Entomobryoidea</taxon>
        <taxon>Orchesellidae</taxon>
        <taxon>Orchesellinae</taxon>
        <taxon>Orchesella</taxon>
    </lineage>
</organism>
<evidence type="ECO:0000256" key="7">
    <source>
        <dbReference type="ARBA" id="ARBA00022679"/>
    </source>
</evidence>
<sequence>MSSSKFTNAGLTVEDLGLERYGNGHGSTENGNGYRPPSKLNGHMNSKAHHDSSNGHHRHQQDDTPLPLRGNVVNPYTFEVLSESAKYIMERISVSPKIAIICGSGLGSLATILDEKIDFPYEQIPHFPQSTVPGHAGKLVVGKMGKVPVICMQGRFHYYEGYPLWKCAMPIRVFKLLGVEMLVVTNAAGGLNPDYKVGDIMILKDHINFPGFSGESFLRGPNDDRFGPRFVALNSAYDTELRKLGKSVASELGMNDFVHEGVYTMVGGPTFETVAELRLMKLLGIDAVGMSTVPEVIAARHCGIKCFGFSLITNECVTSYDTDDEPDHAEVMEAASRRQDDLIRFVTSFIDSVKSAELLSK</sequence>
<dbReference type="InterPro" id="IPR000845">
    <property type="entry name" value="Nucleoside_phosphorylase_d"/>
</dbReference>
<keyword evidence="6" id="KW-0328">Glycosyltransferase</keyword>
<comment type="catalytic activity">
    <reaction evidence="12">
        <text>guanosine + phosphate = alpha-D-ribose 1-phosphate + guanine</text>
        <dbReference type="Rhea" id="RHEA:13233"/>
        <dbReference type="ChEBI" id="CHEBI:16235"/>
        <dbReference type="ChEBI" id="CHEBI:16750"/>
        <dbReference type="ChEBI" id="CHEBI:43474"/>
        <dbReference type="ChEBI" id="CHEBI:57720"/>
        <dbReference type="EC" id="2.4.2.1"/>
    </reaction>
</comment>
<dbReference type="PROSITE" id="PS01240">
    <property type="entry name" value="PNP_MTAP_2"/>
    <property type="match status" value="1"/>
</dbReference>
<evidence type="ECO:0000256" key="10">
    <source>
        <dbReference type="ARBA" id="ARBA00023929"/>
    </source>
</evidence>
<protein>
    <recommendedName>
        <fullName evidence="5">Purine nucleoside phosphorylase</fullName>
        <ecNumber evidence="4">2.4.2.1</ecNumber>
    </recommendedName>
    <alternativeName>
        <fullName evidence="14">Inosine phosphorylase</fullName>
    </alternativeName>
    <alternativeName>
        <fullName evidence="13">Inosine-guanosine phosphorylase</fullName>
    </alternativeName>
</protein>
<evidence type="ECO:0000256" key="6">
    <source>
        <dbReference type="ARBA" id="ARBA00022676"/>
    </source>
</evidence>
<comment type="pathway">
    <text evidence="1">Purine metabolism; purine nucleoside salvage.</text>
</comment>
<evidence type="ECO:0000256" key="12">
    <source>
        <dbReference type="ARBA" id="ARBA00023970"/>
    </source>
</evidence>
<dbReference type="InterPro" id="IPR018099">
    <property type="entry name" value="Purine_phosphorylase-2_CS"/>
</dbReference>
<reference evidence="17 18" key="1">
    <citation type="submission" date="2024-08" db="EMBL/GenBank/DDBJ databases">
        <authorList>
            <person name="Cucini C."/>
            <person name="Frati F."/>
        </authorList>
    </citation>
    <scope>NUCLEOTIDE SEQUENCE [LARGE SCALE GENOMIC DNA]</scope>
</reference>
<evidence type="ECO:0000256" key="11">
    <source>
        <dbReference type="ARBA" id="ARBA00023950"/>
    </source>
</evidence>
<keyword evidence="7" id="KW-0808">Transferase</keyword>
<comment type="catalytic activity">
    <reaction evidence="10">
        <text>2'-deoxyguanosine + phosphate = 2-deoxy-alpha-D-ribose 1-phosphate + guanine</text>
        <dbReference type="Rhea" id="RHEA:27738"/>
        <dbReference type="ChEBI" id="CHEBI:16235"/>
        <dbReference type="ChEBI" id="CHEBI:17172"/>
        <dbReference type="ChEBI" id="CHEBI:43474"/>
        <dbReference type="ChEBI" id="CHEBI:57259"/>
        <dbReference type="EC" id="2.4.2.1"/>
    </reaction>
</comment>
<gene>
    <name evidence="17" type="ORF">ODALV1_LOCUS24264</name>
</gene>
<dbReference type="Proteomes" id="UP001642540">
    <property type="component" value="Unassembled WGS sequence"/>
</dbReference>
<feature type="domain" description="Nucleoside phosphorylase" evidence="16">
    <location>
        <begin position="97"/>
        <end position="350"/>
    </location>
</feature>
<dbReference type="PANTHER" id="PTHR11904:SF9">
    <property type="entry name" value="PURINE NUCLEOSIDE PHOSPHORYLASE-RELATED"/>
    <property type="match status" value="1"/>
</dbReference>
<evidence type="ECO:0000256" key="2">
    <source>
        <dbReference type="ARBA" id="ARBA00006751"/>
    </source>
</evidence>
<proteinExistence type="inferred from homology"/>